<keyword evidence="1" id="KW-0238">DNA-binding</keyword>
<feature type="domain" description="HTH cro/C1-type" evidence="2">
    <location>
        <begin position="8"/>
        <end position="62"/>
    </location>
</feature>
<evidence type="ECO:0000256" key="1">
    <source>
        <dbReference type="ARBA" id="ARBA00023125"/>
    </source>
</evidence>
<evidence type="ECO:0000259" key="2">
    <source>
        <dbReference type="PROSITE" id="PS50943"/>
    </source>
</evidence>
<dbReference type="SMART" id="SM00530">
    <property type="entry name" value="HTH_XRE"/>
    <property type="match status" value="3"/>
</dbReference>
<dbReference type="Gene3D" id="1.10.260.40">
    <property type="entry name" value="lambda repressor-like DNA-binding domains"/>
    <property type="match status" value="3"/>
</dbReference>
<name>A0A1Z5HUQ4_9FIRM</name>
<reference evidence="4" key="1">
    <citation type="journal article" date="2017" name="Appl. Environ. Microbiol.">
        <title>Genomic Analysis of Calderihabitans maritimus KKC1, a Thermophilic, Hydrogenogenic, Carboxydotrophic Bacterium Isolated from Marine Sediment.</title>
        <authorList>
            <person name="Omae K."/>
            <person name="Yoneda Y."/>
            <person name="Fukuyama Y."/>
            <person name="Yoshida T."/>
            <person name="Sako Y."/>
        </authorList>
    </citation>
    <scope>NUCLEOTIDE SEQUENCE [LARGE SCALE GENOMIC DNA]</scope>
    <source>
        <strain evidence="4">KKC1</strain>
    </source>
</reference>
<dbReference type="InterPro" id="IPR001387">
    <property type="entry name" value="Cro/C1-type_HTH"/>
</dbReference>
<dbReference type="GO" id="GO:0005829">
    <property type="term" value="C:cytosol"/>
    <property type="evidence" value="ECO:0007669"/>
    <property type="project" value="TreeGrafter"/>
</dbReference>
<dbReference type="Pfam" id="PF01381">
    <property type="entry name" value="HTH_3"/>
    <property type="match status" value="1"/>
</dbReference>
<sequence length="253" mass="28458">MKVNGSYLRSLREERGYTLREFAEKAGISPAYLSQIENNQKTPSIKTLQKLARALNLDKEQLIVLTEPTPGISLARKLHALRTAKNLTLDDLAKQSGLRSGYLAQVEAGMVYPPYSVIARLAEALEVTTSALFAAEKGNLGDKLRALRQERQLTLEQLAKSIGVSPGLLWQIEQGRVQPSLETLEKLSKVFGIDACLFFLDEDISPPFQQNSTLQKLLQQPEVMELLEMLQDMDRKDLETVKEMVKLFKNSRK</sequence>
<dbReference type="CDD" id="cd00093">
    <property type="entry name" value="HTH_XRE"/>
    <property type="match status" value="3"/>
</dbReference>
<dbReference type="PROSITE" id="PS50943">
    <property type="entry name" value="HTH_CROC1"/>
    <property type="match status" value="3"/>
</dbReference>
<dbReference type="SUPFAM" id="SSF47413">
    <property type="entry name" value="lambda repressor-like DNA-binding domains"/>
    <property type="match status" value="3"/>
</dbReference>
<dbReference type="OrthoDB" id="371153at2"/>
<dbReference type="GO" id="GO:0003677">
    <property type="term" value="F:DNA binding"/>
    <property type="evidence" value="ECO:0007669"/>
    <property type="project" value="UniProtKB-KW"/>
</dbReference>
<dbReference type="PANTHER" id="PTHR46797:SF1">
    <property type="entry name" value="METHYLPHOSPHONATE SYNTHASE"/>
    <property type="match status" value="1"/>
</dbReference>
<feature type="domain" description="HTH cro/C1-type" evidence="2">
    <location>
        <begin position="144"/>
        <end position="198"/>
    </location>
</feature>
<protein>
    <submittedName>
        <fullName evidence="3">AraC family transcriptional regulator</fullName>
    </submittedName>
</protein>
<dbReference type="Pfam" id="PF13560">
    <property type="entry name" value="HTH_31"/>
    <property type="match status" value="2"/>
</dbReference>
<comment type="caution">
    <text evidence="3">The sequence shown here is derived from an EMBL/GenBank/DDBJ whole genome shotgun (WGS) entry which is preliminary data.</text>
</comment>
<evidence type="ECO:0000313" key="4">
    <source>
        <dbReference type="Proteomes" id="UP000197032"/>
    </source>
</evidence>
<dbReference type="AlphaFoldDB" id="A0A1Z5HUQ4"/>
<dbReference type="GO" id="GO:0003700">
    <property type="term" value="F:DNA-binding transcription factor activity"/>
    <property type="evidence" value="ECO:0007669"/>
    <property type="project" value="TreeGrafter"/>
</dbReference>
<feature type="domain" description="HTH cro/C1-type" evidence="2">
    <location>
        <begin position="78"/>
        <end position="132"/>
    </location>
</feature>
<dbReference type="RefSeq" id="WP_088554346.1">
    <property type="nucleotide sequence ID" value="NZ_BDGJ01000117.1"/>
</dbReference>
<gene>
    <name evidence="3" type="ORF">KKC1_22790</name>
</gene>
<accession>A0A1Z5HUQ4</accession>
<evidence type="ECO:0000313" key="3">
    <source>
        <dbReference type="EMBL" id="GAW93138.1"/>
    </source>
</evidence>
<dbReference type="InterPro" id="IPR050807">
    <property type="entry name" value="TransReg_Diox_bact_type"/>
</dbReference>
<dbReference type="EMBL" id="BDGJ01000117">
    <property type="protein sequence ID" value="GAW93138.1"/>
    <property type="molecule type" value="Genomic_DNA"/>
</dbReference>
<dbReference type="PANTHER" id="PTHR46797">
    <property type="entry name" value="HTH-TYPE TRANSCRIPTIONAL REGULATOR"/>
    <property type="match status" value="1"/>
</dbReference>
<organism evidence="3 4">
    <name type="scientific">Calderihabitans maritimus</name>
    <dbReference type="NCBI Taxonomy" id="1246530"/>
    <lineage>
        <taxon>Bacteria</taxon>
        <taxon>Bacillati</taxon>
        <taxon>Bacillota</taxon>
        <taxon>Clostridia</taxon>
        <taxon>Neomoorellales</taxon>
        <taxon>Calderihabitantaceae</taxon>
        <taxon>Calderihabitans</taxon>
    </lineage>
</organism>
<dbReference type="Proteomes" id="UP000197032">
    <property type="component" value="Unassembled WGS sequence"/>
</dbReference>
<proteinExistence type="predicted"/>
<keyword evidence="4" id="KW-1185">Reference proteome</keyword>
<dbReference type="InterPro" id="IPR010982">
    <property type="entry name" value="Lambda_DNA-bd_dom_sf"/>
</dbReference>